<dbReference type="Pfam" id="PF00565">
    <property type="entry name" value="SNase"/>
    <property type="match status" value="1"/>
</dbReference>
<evidence type="ECO:0000259" key="4">
    <source>
        <dbReference type="PROSITE" id="PS50830"/>
    </source>
</evidence>
<accession>A0A1G1WSA1</accession>
<evidence type="ECO:0000313" key="5">
    <source>
        <dbReference type="EMBL" id="OGY30027.1"/>
    </source>
</evidence>
<protein>
    <recommendedName>
        <fullName evidence="4">TNase-like domain-containing protein</fullName>
    </recommendedName>
</protein>
<keyword evidence="3" id="KW-0378">Hydrolase</keyword>
<evidence type="ECO:0000256" key="3">
    <source>
        <dbReference type="ARBA" id="ARBA00022801"/>
    </source>
</evidence>
<keyword evidence="1" id="KW-0540">Nuclease</keyword>
<evidence type="ECO:0000313" key="6">
    <source>
        <dbReference type="Proteomes" id="UP000177821"/>
    </source>
</evidence>
<dbReference type="SUPFAM" id="SSF50199">
    <property type="entry name" value="Staphylococcal nuclease"/>
    <property type="match status" value="1"/>
</dbReference>
<dbReference type="SMART" id="SM00318">
    <property type="entry name" value="SNc"/>
    <property type="match status" value="1"/>
</dbReference>
<evidence type="ECO:0000256" key="2">
    <source>
        <dbReference type="ARBA" id="ARBA00022759"/>
    </source>
</evidence>
<dbReference type="InterPro" id="IPR016071">
    <property type="entry name" value="Staphylococal_nuclease_OB-fold"/>
</dbReference>
<dbReference type="GO" id="GO:0016787">
    <property type="term" value="F:hydrolase activity"/>
    <property type="evidence" value="ECO:0007669"/>
    <property type="project" value="UniProtKB-KW"/>
</dbReference>
<dbReference type="Gene3D" id="2.40.50.90">
    <property type="match status" value="1"/>
</dbReference>
<evidence type="ECO:0000256" key="1">
    <source>
        <dbReference type="ARBA" id="ARBA00022722"/>
    </source>
</evidence>
<gene>
    <name evidence="5" type="ORF">A3J50_03015</name>
</gene>
<keyword evidence="2" id="KW-0255">Endonuclease</keyword>
<dbReference type="PROSITE" id="PS50830">
    <property type="entry name" value="TNASE_3"/>
    <property type="match status" value="1"/>
</dbReference>
<organism evidence="5 6">
    <name type="scientific">Candidatus Woykebacteria bacterium RIFCSPHIGHO2_02_FULL_43_16b</name>
    <dbReference type="NCBI Taxonomy" id="1802601"/>
    <lineage>
        <taxon>Bacteria</taxon>
        <taxon>Candidatus Woykeibacteriota</taxon>
    </lineage>
</organism>
<comment type="caution">
    <text evidence="5">The sequence shown here is derived from an EMBL/GenBank/DDBJ whole genome shotgun (WGS) entry which is preliminary data.</text>
</comment>
<reference evidence="5 6" key="1">
    <citation type="journal article" date="2016" name="Nat. Commun.">
        <title>Thousands of microbial genomes shed light on interconnected biogeochemical processes in an aquifer system.</title>
        <authorList>
            <person name="Anantharaman K."/>
            <person name="Brown C.T."/>
            <person name="Hug L.A."/>
            <person name="Sharon I."/>
            <person name="Castelle C.J."/>
            <person name="Probst A.J."/>
            <person name="Thomas B.C."/>
            <person name="Singh A."/>
            <person name="Wilkins M.J."/>
            <person name="Karaoz U."/>
            <person name="Brodie E.L."/>
            <person name="Williams K.H."/>
            <person name="Hubbard S.S."/>
            <person name="Banfield J.F."/>
        </authorList>
    </citation>
    <scope>NUCLEOTIDE SEQUENCE [LARGE SCALE GENOMIC DNA]</scope>
</reference>
<dbReference type="Proteomes" id="UP000177821">
    <property type="component" value="Unassembled WGS sequence"/>
</dbReference>
<sequence>MSKLSFVLAIAALAIYMFVWQPKLDTPSDITPVPQPTQNLLPQSSDVLDNPQETQVKDITPTVLVKRVIDGDTIEIEGGQKVRYIGIDTPESTTKTECFGKEATNKNKLLVEGREVTLEKDVSETDKFGRLLRYVYVGNLMVNQELVLSGYANASSYPPDIKYQELFRTSEKEAREQGRGLWGNCAAASQTPSSSNTTSDECSIKGNISKSTSEKIYHLPGGKFYNQTVIGDTAGERFFCSEKEAQSYGWRKSKL</sequence>
<name>A0A1G1WSA1_9BACT</name>
<proteinExistence type="predicted"/>
<dbReference type="InterPro" id="IPR035437">
    <property type="entry name" value="SNase_OB-fold_sf"/>
</dbReference>
<dbReference type="PANTHER" id="PTHR12302">
    <property type="entry name" value="EBNA2 BINDING PROTEIN P100"/>
    <property type="match status" value="1"/>
</dbReference>
<dbReference type="EMBL" id="MHCX01000010">
    <property type="protein sequence ID" value="OGY30027.1"/>
    <property type="molecule type" value="Genomic_DNA"/>
</dbReference>
<dbReference type="AlphaFoldDB" id="A0A1G1WSA1"/>
<feature type="domain" description="TNase-like" evidence="4">
    <location>
        <begin position="59"/>
        <end position="184"/>
    </location>
</feature>
<dbReference type="GO" id="GO:0004519">
    <property type="term" value="F:endonuclease activity"/>
    <property type="evidence" value="ECO:0007669"/>
    <property type="project" value="UniProtKB-KW"/>
</dbReference>
<dbReference type="PANTHER" id="PTHR12302:SF3">
    <property type="entry name" value="SERINE_THREONINE-PROTEIN KINASE 31"/>
    <property type="match status" value="1"/>
</dbReference>